<evidence type="ECO:0000256" key="1">
    <source>
        <dbReference type="SAM" id="SignalP"/>
    </source>
</evidence>
<sequence length="141" mass="15529">MKRTAPHCTRFRLTHVGFVLLACVGIGSLPAHAAGLKPDANAGAHSMFTLEVINDTRSHIDSFSIAPTGTDHWTNIDFRGPMQESSFDDALAVMLQIHDDGSCLHDLRTVLSDGRRIVTRHVDLCHLHAYRPGLSFSKVQE</sequence>
<organism evidence="2 3">
    <name type="scientific">Dyella caseinilytica</name>
    <dbReference type="NCBI Taxonomy" id="1849581"/>
    <lineage>
        <taxon>Bacteria</taxon>
        <taxon>Pseudomonadati</taxon>
        <taxon>Pseudomonadota</taxon>
        <taxon>Gammaproteobacteria</taxon>
        <taxon>Lysobacterales</taxon>
        <taxon>Rhodanobacteraceae</taxon>
        <taxon>Dyella</taxon>
    </lineage>
</organism>
<dbReference type="EMBL" id="CP064030">
    <property type="protein sequence ID" value="QRN54790.1"/>
    <property type="molecule type" value="Genomic_DNA"/>
</dbReference>
<name>A0ABX7GWC7_9GAMM</name>
<reference evidence="2 3" key="1">
    <citation type="submission" date="2020-10" db="EMBL/GenBank/DDBJ databases">
        <title>Phylogeny of dyella-like bacteria.</title>
        <authorList>
            <person name="Fu J."/>
        </authorList>
    </citation>
    <scope>NUCLEOTIDE SEQUENCE [LARGE SCALE GENOMIC DNA]</scope>
    <source>
        <strain evidence="2 3">DHOB09</strain>
    </source>
</reference>
<evidence type="ECO:0000313" key="2">
    <source>
        <dbReference type="EMBL" id="QRN54790.1"/>
    </source>
</evidence>
<keyword evidence="1" id="KW-0732">Signal</keyword>
<dbReference type="Proteomes" id="UP000663181">
    <property type="component" value="Chromosome"/>
</dbReference>
<gene>
    <name evidence="2" type="ORF">ISN74_05385</name>
</gene>
<proteinExistence type="predicted"/>
<feature type="chain" id="PRO_5046091219" evidence="1">
    <location>
        <begin position="34"/>
        <end position="141"/>
    </location>
</feature>
<keyword evidence="3" id="KW-1185">Reference proteome</keyword>
<feature type="signal peptide" evidence="1">
    <location>
        <begin position="1"/>
        <end position="33"/>
    </location>
</feature>
<protein>
    <submittedName>
        <fullName evidence="2">Uncharacterized protein</fullName>
    </submittedName>
</protein>
<evidence type="ECO:0000313" key="3">
    <source>
        <dbReference type="Proteomes" id="UP000663181"/>
    </source>
</evidence>
<accession>A0ABX7GWC7</accession>
<dbReference type="RefSeq" id="WP_188798098.1">
    <property type="nucleotide sequence ID" value="NZ_BMIZ01000001.1"/>
</dbReference>
<dbReference type="PROSITE" id="PS51257">
    <property type="entry name" value="PROKAR_LIPOPROTEIN"/>
    <property type="match status" value="1"/>
</dbReference>